<feature type="compositionally biased region" description="Basic and acidic residues" evidence="5">
    <location>
        <begin position="267"/>
        <end position="284"/>
    </location>
</feature>
<dbReference type="PANTHER" id="PTHR23502">
    <property type="entry name" value="MAJOR FACILITATOR SUPERFAMILY"/>
    <property type="match status" value="1"/>
</dbReference>
<comment type="subcellular location">
    <subcellularLocation>
        <location evidence="1">Membrane</location>
        <topology evidence="1">Multi-pass membrane protein</topology>
    </subcellularLocation>
</comment>
<dbReference type="Proteomes" id="UP000837801">
    <property type="component" value="Unassembled WGS sequence"/>
</dbReference>
<feature type="transmembrane region" description="Helical" evidence="6">
    <location>
        <begin position="471"/>
        <end position="490"/>
    </location>
</feature>
<evidence type="ECO:0000313" key="8">
    <source>
        <dbReference type="Proteomes" id="UP000837801"/>
    </source>
</evidence>
<keyword evidence="3 6" id="KW-1133">Transmembrane helix</keyword>
<comment type="caution">
    <text evidence="7">The sequence shown here is derived from an EMBL/GenBank/DDBJ whole genome shotgun (WGS) entry which is preliminary data.</text>
</comment>
<dbReference type="GO" id="GO:0005886">
    <property type="term" value="C:plasma membrane"/>
    <property type="evidence" value="ECO:0007669"/>
    <property type="project" value="TreeGrafter"/>
</dbReference>
<protein>
    <submittedName>
        <fullName evidence="7">Protein Hol1p</fullName>
    </submittedName>
</protein>
<feature type="transmembrane region" description="Helical" evidence="6">
    <location>
        <begin position="218"/>
        <end position="240"/>
    </location>
</feature>
<dbReference type="PANTHER" id="PTHR23502:SF34">
    <property type="entry name" value="PROTEIN HOL1"/>
    <property type="match status" value="1"/>
</dbReference>
<name>A0A9P0QR76_9ASCO</name>
<dbReference type="Gene3D" id="1.20.1250.20">
    <property type="entry name" value="MFS general substrate transporter like domains"/>
    <property type="match status" value="1"/>
</dbReference>
<evidence type="ECO:0000256" key="4">
    <source>
        <dbReference type="ARBA" id="ARBA00023136"/>
    </source>
</evidence>
<evidence type="ECO:0000256" key="5">
    <source>
        <dbReference type="SAM" id="MobiDB-lite"/>
    </source>
</evidence>
<organism evidence="7 8">
    <name type="scientific">[Candida] railenensis</name>
    <dbReference type="NCBI Taxonomy" id="45579"/>
    <lineage>
        <taxon>Eukaryota</taxon>
        <taxon>Fungi</taxon>
        <taxon>Dikarya</taxon>
        <taxon>Ascomycota</taxon>
        <taxon>Saccharomycotina</taxon>
        <taxon>Pichiomycetes</taxon>
        <taxon>Debaryomycetaceae</taxon>
        <taxon>Kurtzmaniella</taxon>
    </lineage>
</organism>
<evidence type="ECO:0000256" key="1">
    <source>
        <dbReference type="ARBA" id="ARBA00004141"/>
    </source>
</evidence>
<evidence type="ECO:0000313" key="7">
    <source>
        <dbReference type="EMBL" id="CAH2354024.1"/>
    </source>
</evidence>
<dbReference type="AlphaFoldDB" id="A0A9P0QR76"/>
<feature type="transmembrane region" description="Helical" evidence="6">
    <location>
        <begin position="65"/>
        <end position="85"/>
    </location>
</feature>
<feature type="transmembrane region" description="Helical" evidence="6">
    <location>
        <begin position="106"/>
        <end position="125"/>
    </location>
</feature>
<dbReference type="InterPro" id="IPR011701">
    <property type="entry name" value="MFS"/>
</dbReference>
<feature type="transmembrane region" description="Helical" evidence="6">
    <location>
        <begin position="404"/>
        <end position="425"/>
    </location>
</feature>
<keyword evidence="4 6" id="KW-0472">Membrane</keyword>
<evidence type="ECO:0000256" key="3">
    <source>
        <dbReference type="ARBA" id="ARBA00022989"/>
    </source>
</evidence>
<keyword evidence="8" id="KW-1185">Reference proteome</keyword>
<sequence length="583" mass="65145">MVNTSYDDEDFIPGTVNIFDSKYDDEDSFNGQHEVKRGKRGVILLPQPSDSPNDPLNWSFLRKSWHLVLVCFITALTGAISMDAASAEYAVNELYGISYKSFNTGAGILYLFIGWSCIFFAPASSLYGRRITYIICLLAGCLGSLWFGLTKKTSDSVCSQIFVGMSMSCAEAQVQQSISDVFFQHQLGEVLTFYILAISIGTFLGPLVANYIGEGLTFRWIGFWAAIICGATLIVVIFSCEETVFDRTKFIPIIEATASDSLSDANQQKDRTVDKDPPELSPENKRSCITKEVDVNTVSSPKLIAMTSANPETAAQELGHTVTEDKWSYWKRVAIITPSSYLKGTGFKQYIYRFVIYFKVFTIPAVWFSGILWGLQDTYLSFFLTTQYDYFSEDPWLYTENGVAIMNVPTLIGAVIGSIMSGFISDYHILWLAKRNNSIYEPEMRLWLLSISWILSPLGLIMFGVGAARQWPWQVIYVGLGFIGFGWGSIGNSSMSYLMDSYPEIVIQGMVGVSIINNTFACIFTFTCSQWLAASGTQNTFIALSVIDFVTIGMAFPMFYYGKICRRMTKGLYLNLVELSQGN</sequence>
<keyword evidence="2 6" id="KW-0812">Transmembrane</keyword>
<proteinExistence type="predicted"/>
<feature type="transmembrane region" description="Helical" evidence="6">
    <location>
        <begin position="540"/>
        <end position="561"/>
    </location>
</feature>
<feature type="transmembrane region" description="Helical" evidence="6">
    <location>
        <begin position="350"/>
        <end position="375"/>
    </location>
</feature>
<evidence type="ECO:0000256" key="2">
    <source>
        <dbReference type="ARBA" id="ARBA00022692"/>
    </source>
</evidence>
<dbReference type="EMBL" id="CAKXYY010000014">
    <property type="protein sequence ID" value="CAH2354024.1"/>
    <property type="molecule type" value="Genomic_DNA"/>
</dbReference>
<feature type="transmembrane region" description="Helical" evidence="6">
    <location>
        <begin position="446"/>
        <end position="465"/>
    </location>
</feature>
<accession>A0A9P0QR76</accession>
<feature type="transmembrane region" description="Helical" evidence="6">
    <location>
        <begin position="131"/>
        <end position="149"/>
    </location>
</feature>
<dbReference type="GO" id="GO:0000324">
    <property type="term" value="C:fungal-type vacuole"/>
    <property type="evidence" value="ECO:0007669"/>
    <property type="project" value="TreeGrafter"/>
</dbReference>
<evidence type="ECO:0000256" key="6">
    <source>
        <dbReference type="SAM" id="Phobius"/>
    </source>
</evidence>
<dbReference type="Pfam" id="PF07690">
    <property type="entry name" value="MFS_1"/>
    <property type="match status" value="1"/>
</dbReference>
<feature type="transmembrane region" description="Helical" evidence="6">
    <location>
        <begin position="191"/>
        <end position="212"/>
    </location>
</feature>
<dbReference type="InterPro" id="IPR036259">
    <property type="entry name" value="MFS_trans_sf"/>
</dbReference>
<gene>
    <name evidence="7" type="ORF">CLIB1423_14S00320</name>
</gene>
<reference evidence="7" key="1">
    <citation type="submission" date="2022-03" db="EMBL/GenBank/DDBJ databases">
        <authorList>
            <person name="Legras J.-L."/>
            <person name="Devillers H."/>
            <person name="Grondin C."/>
        </authorList>
    </citation>
    <scope>NUCLEOTIDE SEQUENCE</scope>
    <source>
        <strain evidence="7">CLIB 1423</strain>
    </source>
</reference>
<dbReference type="OrthoDB" id="5215911at2759"/>
<feature type="transmembrane region" description="Helical" evidence="6">
    <location>
        <begin position="511"/>
        <end position="534"/>
    </location>
</feature>
<feature type="region of interest" description="Disordered" evidence="5">
    <location>
        <begin position="262"/>
        <end position="284"/>
    </location>
</feature>
<dbReference type="GO" id="GO:0022857">
    <property type="term" value="F:transmembrane transporter activity"/>
    <property type="evidence" value="ECO:0007669"/>
    <property type="project" value="InterPro"/>
</dbReference>
<dbReference type="SUPFAM" id="SSF103473">
    <property type="entry name" value="MFS general substrate transporter"/>
    <property type="match status" value="1"/>
</dbReference>